<dbReference type="Gene3D" id="3.30.420.210">
    <property type="entry name" value="SEP domain"/>
    <property type="match status" value="1"/>
</dbReference>
<dbReference type="SMART" id="SM00553">
    <property type="entry name" value="SEP"/>
    <property type="match status" value="1"/>
</dbReference>
<keyword evidence="1" id="KW-0833">Ubl conjugation pathway</keyword>
<dbReference type="InterPro" id="IPR029071">
    <property type="entry name" value="Ubiquitin-like_domsf"/>
</dbReference>
<dbReference type="InterPro" id="IPR036241">
    <property type="entry name" value="NSFL1C_SEP_dom_sf"/>
</dbReference>
<comment type="caution">
    <text evidence="5">The sequence shown here is derived from an EMBL/GenBank/DDBJ whole genome shotgun (WGS) entry which is preliminary data.</text>
</comment>
<dbReference type="FunFam" id="3.30.420.210:FF:000002">
    <property type="entry name" value="UBX domain-containing protein 1"/>
    <property type="match status" value="1"/>
</dbReference>
<dbReference type="InterPro" id="IPR012989">
    <property type="entry name" value="SEP_domain"/>
</dbReference>
<feature type="region of interest" description="Disordered" evidence="2">
    <location>
        <begin position="44"/>
        <end position="109"/>
    </location>
</feature>
<protein>
    <recommendedName>
        <fullName evidence="7">UBX domain-containing protein 1</fullName>
    </recommendedName>
</protein>
<dbReference type="InterPro" id="IPR009060">
    <property type="entry name" value="UBA-like_sf"/>
</dbReference>
<dbReference type="PANTHER" id="PTHR23333:SF20">
    <property type="entry name" value="NSFL1 COFACTOR P47"/>
    <property type="match status" value="1"/>
</dbReference>
<feature type="compositionally biased region" description="Polar residues" evidence="2">
    <location>
        <begin position="44"/>
        <end position="55"/>
    </location>
</feature>
<gene>
    <name evidence="5" type="ORF">Glove_345g34</name>
</gene>
<dbReference type="PANTHER" id="PTHR23333">
    <property type="entry name" value="UBX DOMAIN CONTAINING PROTEIN"/>
    <property type="match status" value="1"/>
</dbReference>
<dbReference type="OrthoDB" id="25887at2759"/>
<feature type="compositionally biased region" description="Basic and acidic residues" evidence="2">
    <location>
        <begin position="251"/>
        <end position="260"/>
    </location>
</feature>
<evidence type="ECO:0000313" key="5">
    <source>
        <dbReference type="EMBL" id="RHZ61879.1"/>
    </source>
</evidence>
<feature type="compositionally biased region" description="Polar residues" evidence="2">
    <location>
        <begin position="73"/>
        <end position="88"/>
    </location>
</feature>
<dbReference type="CDD" id="cd14348">
    <property type="entry name" value="UBA_p47"/>
    <property type="match status" value="1"/>
</dbReference>
<feature type="compositionally biased region" description="Acidic residues" evidence="2">
    <location>
        <begin position="94"/>
        <end position="107"/>
    </location>
</feature>
<dbReference type="GO" id="GO:0043161">
    <property type="term" value="P:proteasome-mediated ubiquitin-dependent protein catabolic process"/>
    <property type="evidence" value="ECO:0007669"/>
    <property type="project" value="TreeGrafter"/>
</dbReference>
<feature type="compositionally biased region" description="Low complexity" evidence="2">
    <location>
        <begin position="293"/>
        <end position="305"/>
    </location>
</feature>
<dbReference type="PROSITE" id="PS51399">
    <property type="entry name" value="SEP"/>
    <property type="match status" value="1"/>
</dbReference>
<keyword evidence="6" id="KW-1185">Reference proteome</keyword>
<dbReference type="GO" id="GO:0043130">
    <property type="term" value="F:ubiquitin binding"/>
    <property type="evidence" value="ECO:0007669"/>
    <property type="project" value="TreeGrafter"/>
</dbReference>
<organism evidence="5 6">
    <name type="scientific">Diversispora epigaea</name>
    <dbReference type="NCBI Taxonomy" id="1348612"/>
    <lineage>
        <taxon>Eukaryota</taxon>
        <taxon>Fungi</taxon>
        <taxon>Fungi incertae sedis</taxon>
        <taxon>Mucoromycota</taxon>
        <taxon>Glomeromycotina</taxon>
        <taxon>Glomeromycetes</taxon>
        <taxon>Diversisporales</taxon>
        <taxon>Diversisporaceae</taxon>
        <taxon>Diversispora</taxon>
    </lineage>
</organism>
<dbReference type="GO" id="GO:0007030">
    <property type="term" value="P:Golgi organization"/>
    <property type="evidence" value="ECO:0007669"/>
    <property type="project" value="TreeGrafter"/>
</dbReference>
<evidence type="ECO:0000313" key="6">
    <source>
        <dbReference type="Proteomes" id="UP000266861"/>
    </source>
</evidence>
<dbReference type="Pfam" id="PF00789">
    <property type="entry name" value="UBX"/>
    <property type="match status" value="1"/>
</dbReference>
<dbReference type="FunFam" id="3.10.20.90:FF:000179">
    <property type="entry name" value="Plant UBX domain-containing protein 4"/>
    <property type="match status" value="1"/>
</dbReference>
<dbReference type="GO" id="GO:0005634">
    <property type="term" value="C:nucleus"/>
    <property type="evidence" value="ECO:0007669"/>
    <property type="project" value="TreeGrafter"/>
</dbReference>
<reference evidence="5 6" key="1">
    <citation type="submission" date="2018-08" db="EMBL/GenBank/DDBJ databases">
        <title>Genome and evolution of the arbuscular mycorrhizal fungus Diversispora epigaea (formerly Glomus versiforme) and its bacterial endosymbionts.</title>
        <authorList>
            <person name="Sun X."/>
            <person name="Fei Z."/>
            <person name="Harrison M."/>
        </authorList>
    </citation>
    <scope>NUCLEOTIDE SEQUENCE [LARGE SCALE GENOMIC DNA]</scope>
    <source>
        <strain evidence="5 6">IT104</strain>
    </source>
</reference>
<dbReference type="GO" id="GO:0061025">
    <property type="term" value="P:membrane fusion"/>
    <property type="evidence" value="ECO:0007669"/>
    <property type="project" value="TreeGrafter"/>
</dbReference>
<dbReference type="SUPFAM" id="SSF54236">
    <property type="entry name" value="Ubiquitin-like"/>
    <property type="match status" value="1"/>
</dbReference>
<feature type="domain" description="SEP" evidence="4">
    <location>
        <begin position="194"/>
        <end position="259"/>
    </location>
</feature>
<name>A0A397HG69_9GLOM</name>
<dbReference type="AlphaFoldDB" id="A0A397HG69"/>
<evidence type="ECO:0000256" key="1">
    <source>
        <dbReference type="ARBA" id="ARBA00022786"/>
    </source>
</evidence>
<dbReference type="SMART" id="SM00166">
    <property type="entry name" value="UBX"/>
    <property type="match status" value="1"/>
</dbReference>
<evidence type="ECO:0000259" key="3">
    <source>
        <dbReference type="PROSITE" id="PS50033"/>
    </source>
</evidence>
<dbReference type="Gene3D" id="3.10.20.90">
    <property type="entry name" value="Phosphatidylinositol 3-kinase Catalytic Subunit, Chain A, domain 1"/>
    <property type="match status" value="1"/>
</dbReference>
<dbReference type="PROSITE" id="PS50033">
    <property type="entry name" value="UBX"/>
    <property type="match status" value="1"/>
</dbReference>
<dbReference type="SUPFAM" id="SSF102848">
    <property type="entry name" value="NSFL1 (p97 ATPase) cofactor p47, SEP domain"/>
    <property type="match status" value="1"/>
</dbReference>
<dbReference type="SUPFAM" id="SSF46934">
    <property type="entry name" value="UBA-like"/>
    <property type="match status" value="1"/>
</dbReference>
<evidence type="ECO:0008006" key="7">
    <source>
        <dbReference type="Google" id="ProtNLM"/>
    </source>
</evidence>
<dbReference type="CDD" id="cd01770">
    <property type="entry name" value="UBX_UBXN2"/>
    <property type="match status" value="1"/>
</dbReference>
<dbReference type="GO" id="GO:0000045">
    <property type="term" value="P:autophagosome assembly"/>
    <property type="evidence" value="ECO:0007669"/>
    <property type="project" value="TreeGrafter"/>
</dbReference>
<dbReference type="Gene3D" id="1.10.8.10">
    <property type="entry name" value="DNA helicase RuvA subunit, C-terminal domain"/>
    <property type="match status" value="1"/>
</dbReference>
<feature type="region of interest" description="Disordered" evidence="2">
    <location>
        <begin position="251"/>
        <end position="307"/>
    </location>
</feature>
<dbReference type="Pfam" id="PF14555">
    <property type="entry name" value="UBA_4"/>
    <property type="match status" value="1"/>
</dbReference>
<evidence type="ECO:0000259" key="4">
    <source>
        <dbReference type="PROSITE" id="PS51399"/>
    </source>
</evidence>
<dbReference type="InterPro" id="IPR001012">
    <property type="entry name" value="UBX_dom"/>
</dbReference>
<proteinExistence type="predicted"/>
<dbReference type="GO" id="GO:0031468">
    <property type="term" value="P:nuclear membrane reassembly"/>
    <property type="evidence" value="ECO:0007669"/>
    <property type="project" value="TreeGrafter"/>
</dbReference>
<dbReference type="Proteomes" id="UP000266861">
    <property type="component" value="Unassembled WGS sequence"/>
</dbReference>
<evidence type="ECO:0000256" key="2">
    <source>
        <dbReference type="SAM" id="MobiDB-lite"/>
    </source>
</evidence>
<dbReference type="STRING" id="1348612.A0A397HG69"/>
<feature type="compositionally biased region" description="Polar residues" evidence="2">
    <location>
        <begin position="269"/>
        <end position="288"/>
    </location>
</feature>
<dbReference type="GO" id="GO:0005829">
    <property type="term" value="C:cytosol"/>
    <property type="evidence" value="ECO:0007669"/>
    <property type="project" value="TreeGrafter"/>
</dbReference>
<feature type="domain" description="UBX" evidence="3">
    <location>
        <begin position="315"/>
        <end position="392"/>
    </location>
</feature>
<sequence>MDNDNSKLVNEFIAVASCDELQARFYLEANNWNLNEALSNFMEQQETGEQETVASGSGGPNYGTDSLVPPITSPGSSENKSSAPSSRFATLRDLDEEASEEEDDEERENFFAGGEKSAVFTQNPNVKSSTNSLVTDILKKAAEGGRHVEEPEAITAAPRSFFTGAGYKLGSEEEPSIKIENEGSSTTSTEPQTTVVRHLTFWRNGFSIEDGPLMAYNDPANEEFLRAINSGRAPLALLNVKQDRPVDVRVTRRLDEDYKPSPKKPAQPFSGSGNRLGSPTPTVISNTPGAYPSTSSTSSAASASTLRPHEFEVDESLPVTSIQIRLGDGTRMLARFNHTHTIRDIRNFINASRVGEASRNYVLQTTFPSKELNDESLTIYEASLLNAVVVQRYT</sequence>
<dbReference type="EMBL" id="PQFF01000315">
    <property type="protein sequence ID" value="RHZ61879.1"/>
    <property type="molecule type" value="Genomic_DNA"/>
</dbReference>
<dbReference type="Pfam" id="PF08059">
    <property type="entry name" value="SEP"/>
    <property type="match status" value="1"/>
</dbReference>
<accession>A0A397HG69</accession>